<protein>
    <submittedName>
        <fullName evidence="2">Uncharacterized protein</fullName>
    </submittedName>
</protein>
<keyword evidence="1" id="KW-0812">Transmembrane</keyword>
<evidence type="ECO:0000313" key="3">
    <source>
        <dbReference type="Proteomes" id="UP001060123"/>
    </source>
</evidence>
<accession>A0ABY5XP84</accession>
<sequence length="50" mass="5343">MIKRIGMWAAFAIAAVVVAVQKQFNIPDYVIGLGVLTVVLLWIGKQATGA</sequence>
<dbReference type="RefSeq" id="WP_156915219.1">
    <property type="nucleotide sequence ID" value="NZ_CP104143.1"/>
</dbReference>
<reference evidence="2" key="1">
    <citation type="submission" date="2022-09" db="EMBL/GenBank/DDBJ databases">
        <title>Australian commercial rhizobial inoculants.</title>
        <authorList>
            <person name="Kohlmeier M.G."/>
            <person name="O'Hara G.W."/>
            <person name="Colombi E."/>
            <person name="Ramsay J.P."/>
            <person name="Terpolilli J."/>
        </authorList>
    </citation>
    <scope>NUCLEOTIDE SEQUENCE</scope>
    <source>
        <strain evidence="2">WSM1592</strain>
    </source>
</reference>
<proteinExistence type="predicted"/>
<name>A0ABY5XP84_RHISU</name>
<dbReference type="Proteomes" id="UP001060123">
    <property type="component" value="Chromosome"/>
</dbReference>
<keyword evidence="1" id="KW-1133">Transmembrane helix</keyword>
<dbReference type="EMBL" id="CP104143">
    <property type="protein sequence ID" value="UWU16315.1"/>
    <property type="molecule type" value="Genomic_DNA"/>
</dbReference>
<evidence type="ECO:0000313" key="2">
    <source>
        <dbReference type="EMBL" id="UWU16315.1"/>
    </source>
</evidence>
<feature type="transmembrane region" description="Helical" evidence="1">
    <location>
        <begin position="29"/>
        <end position="44"/>
    </location>
</feature>
<gene>
    <name evidence="2" type="ORF">N2599_10195</name>
</gene>
<organism evidence="2 3">
    <name type="scientific">Rhizobium sullae</name>
    <name type="common">Rhizobium hedysari</name>
    <dbReference type="NCBI Taxonomy" id="50338"/>
    <lineage>
        <taxon>Bacteria</taxon>
        <taxon>Pseudomonadati</taxon>
        <taxon>Pseudomonadota</taxon>
        <taxon>Alphaproteobacteria</taxon>
        <taxon>Hyphomicrobiales</taxon>
        <taxon>Rhizobiaceae</taxon>
        <taxon>Rhizobium/Agrobacterium group</taxon>
        <taxon>Rhizobium</taxon>
    </lineage>
</organism>
<keyword evidence="3" id="KW-1185">Reference proteome</keyword>
<evidence type="ECO:0000256" key="1">
    <source>
        <dbReference type="SAM" id="Phobius"/>
    </source>
</evidence>
<keyword evidence="1" id="KW-0472">Membrane</keyword>